<keyword evidence="2" id="KW-1185">Reference proteome</keyword>
<dbReference type="EMBL" id="MU266349">
    <property type="protein sequence ID" value="KAH7928753.1"/>
    <property type="molecule type" value="Genomic_DNA"/>
</dbReference>
<dbReference type="Proteomes" id="UP000790709">
    <property type="component" value="Unassembled WGS sequence"/>
</dbReference>
<evidence type="ECO:0000313" key="2">
    <source>
        <dbReference type="Proteomes" id="UP000790709"/>
    </source>
</evidence>
<comment type="caution">
    <text evidence="1">The sequence shown here is derived from an EMBL/GenBank/DDBJ whole genome shotgun (WGS) entry which is preliminary data.</text>
</comment>
<name>A0ACB8BV71_9AGAM</name>
<feature type="non-terminal residue" evidence="1">
    <location>
        <position position="192"/>
    </location>
</feature>
<gene>
    <name evidence="1" type="ORF">BV22DRAFT_1058213</name>
</gene>
<protein>
    <submittedName>
        <fullName evidence="1">Uncharacterized protein</fullName>
    </submittedName>
</protein>
<accession>A0ACB8BV71</accession>
<organism evidence="1 2">
    <name type="scientific">Leucogyrophana mollusca</name>
    <dbReference type="NCBI Taxonomy" id="85980"/>
    <lineage>
        <taxon>Eukaryota</taxon>
        <taxon>Fungi</taxon>
        <taxon>Dikarya</taxon>
        <taxon>Basidiomycota</taxon>
        <taxon>Agaricomycotina</taxon>
        <taxon>Agaricomycetes</taxon>
        <taxon>Agaricomycetidae</taxon>
        <taxon>Boletales</taxon>
        <taxon>Boletales incertae sedis</taxon>
        <taxon>Leucogyrophana</taxon>
    </lineage>
</organism>
<evidence type="ECO:0000313" key="1">
    <source>
        <dbReference type="EMBL" id="KAH7928753.1"/>
    </source>
</evidence>
<reference evidence="1" key="1">
    <citation type="journal article" date="2021" name="New Phytol.">
        <title>Evolutionary innovations through gain and loss of genes in the ectomycorrhizal Boletales.</title>
        <authorList>
            <person name="Wu G."/>
            <person name="Miyauchi S."/>
            <person name="Morin E."/>
            <person name="Kuo A."/>
            <person name="Drula E."/>
            <person name="Varga T."/>
            <person name="Kohler A."/>
            <person name="Feng B."/>
            <person name="Cao Y."/>
            <person name="Lipzen A."/>
            <person name="Daum C."/>
            <person name="Hundley H."/>
            <person name="Pangilinan J."/>
            <person name="Johnson J."/>
            <person name="Barry K."/>
            <person name="LaButti K."/>
            <person name="Ng V."/>
            <person name="Ahrendt S."/>
            <person name="Min B."/>
            <person name="Choi I.G."/>
            <person name="Park H."/>
            <person name="Plett J.M."/>
            <person name="Magnuson J."/>
            <person name="Spatafora J.W."/>
            <person name="Nagy L.G."/>
            <person name="Henrissat B."/>
            <person name="Grigoriev I.V."/>
            <person name="Yang Z.L."/>
            <person name="Xu J."/>
            <person name="Martin F.M."/>
        </authorList>
    </citation>
    <scope>NUCLEOTIDE SEQUENCE</scope>
    <source>
        <strain evidence="1">KUC20120723A-06</strain>
    </source>
</reference>
<proteinExistence type="predicted"/>
<sequence>MQAQTYQRAVRELEYHWLRLELGHDELLAQVSYLADEIVLEKRLGIAQLCLLLAVLVFMGFTRGSRGEPVGVDQRRVGGGLVDQRRVGGGPIDQVRVDQRRVDHKRDQRQGTSVREWGRRKLSLGMGIGGIGVNAEWVRGLRSRSPPAALQSQSHPQSQSQSHLQSQSQFQPQQKEFQQKEFQQKEFQQKDG</sequence>